<evidence type="ECO:0000256" key="5">
    <source>
        <dbReference type="ARBA" id="ARBA00022692"/>
    </source>
</evidence>
<evidence type="ECO:0000256" key="9">
    <source>
        <dbReference type="RuleBase" id="RU000320"/>
    </source>
</evidence>
<evidence type="ECO:0000259" key="13">
    <source>
        <dbReference type="Pfam" id="PF13244"/>
    </source>
</evidence>
<feature type="domain" description="NADH:quinone oxidoreductase/Mrp antiporter transmembrane" evidence="10">
    <location>
        <begin position="126"/>
        <end position="400"/>
    </location>
</feature>
<dbReference type="InterPro" id="IPR001750">
    <property type="entry name" value="ND/Mrp_TM"/>
</dbReference>
<evidence type="ECO:0000256" key="6">
    <source>
        <dbReference type="ARBA" id="ARBA00022989"/>
    </source>
</evidence>
<name>A0A643FZP1_9BURK</name>
<dbReference type="InterPro" id="IPR001516">
    <property type="entry name" value="Proton_antipo_N"/>
</dbReference>
<evidence type="ECO:0000256" key="2">
    <source>
        <dbReference type="ARBA" id="ARBA00022448"/>
    </source>
</evidence>
<dbReference type="NCBIfam" id="NF009288">
    <property type="entry name" value="PRK12648.1"/>
    <property type="match status" value="1"/>
</dbReference>
<evidence type="ECO:0000256" key="7">
    <source>
        <dbReference type="ARBA" id="ARBA00023065"/>
    </source>
</evidence>
<evidence type="ECO:0000259" key="11">
    <source>
        <dbReference type="Pfam" id="PF00662"/>
    </source>
</evidence>
<dbReference type="GO" id="GO:0005886">
    <property type="term" value="C:plasma membrane"/>
    <property type="evidence" value="ECO:0007669"/>
    <property type="project" value="UniProtKB-SubCell"/>
</dbReference>
<accession>A0A643FZP1</accession>
<dbReference type="PANTHER" id="PTHR43373">
    <property type="entry name" value="NA(+)/H(+) ANTIPORTER SUBUNIT"/>
    <property type="match status" value="1"/>
</dbReference>
<evidence type="ECO:0000256" key="8">
    <source>
        <dbReference type="ARBA" id="ARBA00023136"/>
    </source>
</evidence>
<dbReference type="Pfam" id="PF00361">
    <property type="entry name" value="Proton_antipo_M"/>
    <property type="match status" value="1"/>
</dbReference>
<evidence type="ECO:0000256" key="4">
    <source>
        <dbReference type="ARBA" id="ARBA00022475"/>
    </source>
</evidence>
<evidence type="ECO:0000313" key="16">
    <source>
        <dbReference type="Proteomes" id="UP000397656"/>
    </source>
</evidence>
<dbReference type="GeneID" id="98404733"/>
<dbReference type="Pfam" id="PF13244">
    <property type="entry name" value="MbhD"/>
    <property type="match status" value="1"/>
</dbReference>
<evidence type="ECO:0000313" key="15">
    <source>
        <dbReference type="EMBL" id="QOT81135.1"/>
    </source>
</evidence>
<dbReference type="Pfam" id="PF20501">
    <property type="entry name" value="MbhE"/>
    <property type="match status" value="1"/>
</dbReference>
<evidence type="ECO:0000259" key="14">
    <source>
        <dbReference type="Pfam" id="PF20501"/>
    </source>
</evidence>
<reference evidence="15 16" key="1">
    <citation type="submission" date="2020-10" db="EMBL/GenBank/DDBJ databases">
        <title>Complete genome sequence of Cupriavidus basilensis CCUG 49340T.</title>
        <authorList>
            <person name="Salva-Serra F."/>
            <person name="Donoso R.A."/>
            <person name="Cho K.H."/>
            <person name="Yoo J.A."/>
            <person name="Lee K."/>
            <person name="Yoon S.-H."/>
            <person name="Perez-Pantoja D."/>
            <person name="Moore E.R.B."/>
        </authorList>
    </citation>
    <scope>NUCLEOTIDE SEQUENCE [LARGE SCALE GENOMIC DNA]</scope>
    <source>
        <strain evidence="16">CCUG 49340</strain>
    </source>
</reference>
<dbReference type="Pfam" id="PF00662">
    <property type="entry name" value="Proton_antipo_N"/>
    <property type="match status" value="1"/>
</dbReference>
<keyword evidence="3" id="KW-0050">Antiport</keyword>
<keyword evidence="4" id="KW-1003">Cell membrane</keyword>
<evidence type="ECO:0000256" key="1">
    <source>
        <dbReference type="ARBA" id="ARBA00004651"/>
    </source>
</evidence>
<protein>
    <submittedName>
        <fullName evidence="15">Monovalent cation/H+ antiporter subunit A</fullName>
    </submittedName>
</protein>
<keyword evidence="7" id="KW-0406">Ion transport</keyword>
<dbReference type="Proteomes" id="UP000397656">
    <property type="component" value="Chromosome 2"/>
</dbReference>
<dbReference type="PRINTS" id="PR01434">
    <property type="entry name" value="NADHDHGNASE5"/>
</dbReference>
<organism evidence="15 16">
    <name type="scientific">Cupriavidus basilensis</name>
    <dbReference type="NCBI Taxonomy" id="68895"/>
    <lineage>
        <taxon>Bacteria</taxon>
        <taxon>Pseudomonadati</taxon>
        <taxon>Pseudomonadota</taxon>
        <taxon>Betaproteobacteria</taxon>
        <taxon>Burkholderiales</taxon>
        <taxon>Burkholderiaceae</taxon>
        <taxon>Cupriavidus</taxon>
    </lineage>
</organism>
<feature type="domain" description="NADH-Ubiquinone oxidoreductase (complex I) chain 5 N-terminal" evidence="11">
    <location>
        <begin position="65"/>
        <end position="110"/>
    </location>
</feature>
<proteinExistence type="predicted"/>
<evidence type="ECO:0000256" key="3">
    <source>
        <dbReference type="ARBA" id="ARBA00022449"/>
    </source>
</evidence>
<keyword evidence="2" id="KW-0813">Transport</keyword>
<evidence type="ECO:0000259" key="10">
    <source>
        <dbReference type="Pfam" id="PF00361"/>
    </source>
</evidence>
<evidence type="ECO:0000259" key="12">
    <source>
        <dbReference type="Pfam" id="PF04039"/>
    </source>
</evidence>
<feature type="domain" description="MrpA C-terminal/MbhE" evidence="14">
    <location>
        <begin position="686"/>
        <end position="768"/>
    </location>
</feature>
<dbReference type="Pfam" id="PF04039">
    <property type="entry name" value="MnhB"/>
    <property type="match status" value="1"/>
</dbReference>
<dbReference type="InterPro" id="IPR007182">
    <property type="entry name" value="MnhB"/>
</dbReference>
<dbReference type="AlphaFoldDB" id="A0A643FZP1"/>
<feature type="domain" description="Na+/H+ antiporter MnhB subunit-related protein" evidence="12">
    <location>
        <begin position="790"/>
        <end position="912"/>
    </location>
</feature>
<dbReference type="InterPro" id="IPR025383">
    <property type="entry name" value="MrpA_C/MbhD"/>
</dbReference>
<gene>
    <name evidence="15" type="ORF">F7R26_027685</name>
</gene>
<keyword evidence="5 9" id="KW-0812">Transmembrane</keyword>
<keyword evidence="8" id="KW-0472">Membrane</keyword>
<sequence length="941" mass="100253">MVMAWLIALPLLAALLLLPVRRRVRFLATPIVVGTPLLGLGLLLSVRSAVFEGRTIAWRQPWLEDIGLSLSLRLDGLAYVFALLVLGIGLLVILYARHYLPRSESTVRFFSLLLLFMAAMLGVVLSSNLLLLAVFWEMTSIVSFLLIGFWSYRSDARKGARMALTVTGGGGLALLAGVLLLGHICGSMELSVVLAQAGTVQRHPLYPVMLSLILLAAFTKSAQFPFSFWLPHAMAAPTPVSAYLHSATMVKAGVFLLARLYPVLDGTNWWFYMVSLTGLATLVLGAGMALLQRDLKGLLAYSTISHLGLITLLFGLDTQLSTVAALFHIINHAVFKASLFMAAGIIDHETGTRDLQRLRGLRRYMPHTALLAIVASLSMAGVPLFNGFLSKEMFFGETLAQGLLGDFNWIIPAAATVAGALTVAYSLRFIYGVFFGGEPDDLPNYPPHEPPRSMKIPVEVLVAICLVVGLFPAYTVGPLLATAALATLGGPLPQYSLSLWHGVNLPLVMSLLSMGGGSVLFFLRRNAFHRTQARFAHLNARDAFEAGIDSLARMAGRITGAFETGSLQGYLAWMLAAMLLIPAVFLSDLDTLAGPVPAMPLDLLTVAGMGLLGLSAIGVVIAHRQRLNALVLLSACGLLVALLFTRFSAPDLALTQVSVEVVTILLLVLALYFLPVDRPDSSSVGRHVRDGCLALGGGTLLAILAYAVMTRPYDAISSFFLANSVEGGGGHNVVNVILVDFRGFDTMGEICVLLVAGLAVQALLKGMRLTAPPAGPNGLPWSSQSHPLLLAILARLMLPLTMLVAVFVLLRGHNLPGGGFIAALITAVALLLQYVASGVLWTQARIALNYRALAGGGILVAGLTGLGSWAFGFPFLTTAFGHFRIPVLGEIELATAMVFDLGVYFTVVGTTLLIVSHLGVRDKRVNAGGNGNGNGNAREGD</sequence>
<dbReference type="GO" id="GO:0006811">
    <property type="term" value="P:monoatomic ion transport"/>
    <property type="evidence" value="ECO:0007669"/>
    <property type="project" value="UniProtKB-KW"/>
</dbReference>
<dbReference type="GO" id="GO:0015297">
    <property type="term" value="F:antiporter activity"/>
    <property type="evidence" value="ECO:0007669"/>
    <property type="project" value="UniProtKB-KW"/>
</dbReference>
<comment type="subcellular location">
    <subcellularLocation>
        <location evidence="1">Cell membrane</location>
        <topology evidence="1">Multi-pass membrane protein</topology>
    </subcellularLocation>
    <subcellularLocation>
        <location evidence="9">Membrane</location>
        <topology evidence="9">Multi-pass membrane protein</topology>
    </subcellularLocation>
</comment>
<dbReference type="RefSeq" id="WP_150984627.1">
    <property type="nucleotide sequence ID" value="NZ_CP062804.1"/>
</dbReference>
<dbReference type="EMBL" id="CP062804">
    <property type="protein sequence ID" value="QOT81135.1"/>
    <property type="molecule type" value="Genomic_DNA"/>
</dbReference>
<dbReference type="InterPro" id="IPR050616">
    <property type="entry name" value="CPA3_Na-H_Antiporter_A"/>
</dbReference>
<dbReference type="PANTHER" id="PTHR43373:SF1">
    <property type="entry name" value="NA(+)_H(+) ANTIPORTER SUBUNIT A"/>
    <property type="match status" value="1"/>
</dbReference>
<dbReference type="InterPro" id="IPR046806">
    <property type="entry name" value="MrpA_C/MbhE"/>
</dbReference>
<keyword evidence="6" id="KW-1133">Transmembrane helix</keyword>
<feature type="domain" description="MrpA C-terminal/MbhD" evidence="13">
    <location>
        <begin position="614"/>
        <end position="675"/>
    </location>
</feature>